<sequence>MTLTQLGMASHEEPEERQELSEHEEEQSEAAFAQALRDSALPGGEPYSLPHELESAMRSLFRVGWVYGVRSGHTGPALANVPLPARSLRERLGSVVAAALCTALGRPRLMQKVRYHGSLSEYHGRYWVTRIDEKVTPLGDVSFKYELSEWTGARFRCVVSNVNAHSVSGLPEYFDR</sequence>
<gene>
    <name evidence="2" type="ORF">ACFPFX_32875</name>
</gene>
<accession>A0ABV9V0F9</accession>
<reference evidence="3" key="1">
    <citation type="journal article" date="2019" name="Int. J. Syst. Evol. Microbiol.">
        <title>The Global Catalogue of Microorganisms (GCM) 10K type strain sequencing project: providing services to taxonomists for standard genome sequencing and annotation.</title>
        <authorList>
            <consortium name="The Broad Institute Genomics Platform"/>
            <consortium name="The Broad Institute Genome Sequencing Center for Infectious Disease"/>
            <person name="Wu L."/>
            <person name="Ma J."/>
        </authorList>
    </citation>
    <scope>NUCLEOTIDE SEQUENCE [LARGE SCALE GENOMIC DNA]</scope>
    <source>
        <strain evidence="3">CCM 7224</strain>
    </source>
</reference>
<dbReference type="EMBL" id="JBHSIZ010000042">
    <property type="protein sequence ID" value="MFC4961095.1"/>
    <property type="molecule type" value="Genomic_DNA"/>
</dbReference>
<dbReference type="Proteomes" id="UP001595834">
    <property type="component" value="Unassembled WGS sequence"/>
</dbReference>
<dbReference type="RefSeq" id="WP_344380671.1">
    <property type="nucleotide sequence ID" value="NZ_BAAASQ010000052.1"/>
</dbReference>
<name>A0ABV9V0F9_9ACTN</name>
<keyword evidence="3" id="KW-1185">Reference proteome</keyword>
<proteinExistence type="predicted"/>
<feature type="region of interest" description="Disordered" evidence="1">
    <location>
        <begin position="1"/>
        <end position="31"/>
    </location>
</feature>
<comment type="caution">
    <text evidence="2">The sequence shown here is derived from an EMBL/GenBank/DDBJ whole genome shotgun (WGS) entry which is preliminary data.</text>
</comment>
<evidence type="ECO:0000313" key="3">
    <source>
        <dbReference type="Proteomes" id="UP001595834"/>
    </source>
</evidence>
<evidence type="ECO:0000256" key="1">
    <source>
        <dbReference type="SAM" id="MobiDB-lite"/>
    </source>
</evidence>
<feature type="compositionally biased region" description="Basic and acidic residues" evidence="1">
    <location>
        <begin position="10"/>
        <end position="21"/>
    </location>
</feature>
<protein>
    <submittedName>
        <fullName evidence="2">Uncharacterized protein</fullName>
    </submittedName>
</protein>
<organism evidence="2 3">
    <name type="scientific">Streptomyces mauvecolor</name>
    <dbReference type="NCBI Taxonomy" id="58345"/>
    <lineage>
        <taxon>Bacteria</taxon>
        <taxon>Bacillati</taxon>
        <taxon>Actinomycetota</taxon>
        <taxon>Actinomycetes</taxon>
        <taxon>Kitasatosporales</taxon>
        <taxon>Streptomycetaceae</taxon>
        <taxon>Streptomyces</taxon>
    </lineage>
</organism>
<evidence type="ECO:0000313" key="2">
    <source>
        <dbReference type="EMBL" id="MFC4961095.1"/>
    </source>
</evidence>